<accession>A0A084GAX7</accession>
<dbReference type="OMA" id="YFPNFHG"/>
<dbReference type="RefSeq" id="XP_016644288.1">
    <property type="nucleotide sequence ID" value="XM_016786282.1"/>
</dbReference>
<dbReference type="Pfam" id="PF05176">
    <property type="entry name" value="ATP-synt_10"/>
    <property type="match status" value="1"/>
</dbReference>
<dbReference type="HOGENOM" id="CLU_047290_1_0_1"/>
<dbReference type="InterPro" id="IPR007849">
    <property type="entry name" value="ATP10"/>
</dbReference>
<dbReference type="AlphaFoldDB" id="A0A084GAX7"/>
<protein>
    <recommendedName>
        <fullName evidence="4">Mitochondrial ATPase complex subunit ATP10</fullName>
    </recommendedName>
</protein>
<gene>
    <name evidence="2" type="ORF">SAPIO_CDS3502</name>
</gene>
<name>A0A084GAX7_PSEDA</name>
<organism evidence="2 3">
    <name type="scientific">Pseudallescheria apiosperma</name>
    <name type="common">Scedosporium apiospermum</name>
    <dbReference type="NCBI Taxonomy" id="563466"/>
    <lineage>
        <taxon>Eukaryota</taxon>
        <taxon>Fungi</taxon>
        <taxon>Dikarya</taxon>
        <taxon>Ascomycota</taxon>
        <taxon>Pezizomycotina</taxon>
        <taxon>Sordariomycetes</taxon>
        <taxon>Hypocreomycetidae</taxon>
        <taxon>Microascales</taxon>
        <taxon>Microascaceae</taxon>
        <taxon>Scedosporium</taxon>
    </lineage>
</organism>
<evidence type="ECO:0000313" key="3">
    <source>
        <dbReference type="Proteomes" id="UP000028545"/>
    </source>
</evidence>
<keyword evidence="3" id="KW-1185">Reference proteome</keyword>
<dbReference type="Proteomes" id="UP000028545">
    <property type="component" value="Unassembled WGS sequence"/>
</dbReference>
<feature type="region of interest" description="Disordered" evidence="1">
    <location>
        <begin position="33"/>
        <end position="64"/>
    </location>
</feature>
<reference evidence="2 3" key="1">
    <citation type="journal article" date="2014" name="Genome Announc.">
        <title>Draft genome sequence of the pathogenic fungus Scedosporium apiospermum.</title>
        <authorList>
            <person name="Vandeputte P."/>
            <person name="Ghamrawi S."/>
            <person name="Rechenmann M."/>
            <person name="Iltis A."/>
            <person name="Giraud S."/>
            <person name="Fleury M."/>
            <person name="Thornton C."/>
            <person name="Delhaes L."/>
            <person name="Meyer W."/>
            <person name="Papon N."/>
            <person name="Bouchara J.P."/>
        </authorList>
    </citation>
    <scope>NUCLEOTIDE SEQUENCE [LARGE SCALE GENOMIC DNA]</scope>
    <source>
        <strain evidence="2 3">IHEM 14462</strain>
    </source>
</reference>
<comment type="caution">
    <text evidence="2">The sequence shown here is derived from an EMBL/GenBank/DDBJ whole genome shotgun (WGS) entry which is preliminary data.</text>
</comment>
<dbReference type="EMBL" id="JOWA01000088">
    <property type="protein sequence ID" value="KEZ44489.1"/>
    <property type="molecule type" value="Genomic_DNA"/>
</dbReference>
<sequence>MAVPRTRAAVALLGPSKRPLPCLLCQWHRTISTTPSYSLPDPKPSTTKTGKPDTPAPAPAPTASVRAEHVPAGAAINAPRSYGKRLEDFTPEPLPRPIGMPHPPMPGENTGIDLRSIKERRDDFVNYDKHLIRRQELKEKISRPYFRDWTNLQHHDGKSFIAPPRLFRADKALYFPNLHGQTLHKDGAERDTTPQLWGRASVIAVFSSQWGEEQVNSFISEKANPALAEVLASDPIHGQVVRVNVEDNSMKAWLVTMFMGSLRRRLGEENWGRYFLVRKGVSDYIKESIGLLNGKVGYVYLVDPQCRIRWAASGPSLPDEKEGLVKGLRKLVGEAREVAEQMAAEKKTAEQAQLAEGNPTEANV</sequence>
<dbReference type="VEuPathDB" id="FungiDB:SAPIO_CDS3502"/>
<dbReference type="GO" id="GO:0005743">
    <property type="term" value="C:mitochondrial inner membrane"/>
    <property type="evidence" value="ECO:0007669"/>
    <property type="project" value="TreeGrafter"/>
</dbReference>
<dbReference type="OrthoDB" id="17089at2759"/>
<dbReference type="PANTHER" id="PTHR28106">
    <property type="entry name" value="MITOCHONDRIAL ATPASE COMPLEX SUBUNIT ATP10"/>
    <property type="match status" value="1"/>
</dbReference>
<dbReference type="GeneID" id="27722574"/>
<evidence type="ECO:0000313" key="2">
    <source>
        <dbReference type="EMBL" id="KEZ44489.1"/>
    </source>
</evidence>
<evidence type="ECO:0000256" key="1">
    <source>
        <dbReference type="SAM" id="MobiDB-lite"/>
    </source>
</evidence>
<dbReference type="GO" id="GO:0033615">
    <property type="term" value="P:mitochondrial proton-transporting ATP synthase complex assembly"/>
    <property type="evidence" value="ECO:0007669"/>
    <property type="project" value="TreeGrafter"/>
</dbReference>
<dbReference type="KEGG" id="sapo:SAPIO_CDS3502"/>
<proteinExistence type="predicted"/>
<dbReference type="PANTHER" id="PTHR28106:SF1">
    <property type="entry name" value="MITOCHONDRIAL ATPASE COMPLEX SUBUNIT ATP10"/>
    <property type="match status" value="1"/>
</dbReference>
<evidence type="ECO:0008006" key="4">
    <source>
        <dbReference type="Google" id="ProtNLM"/>
    </source>
</evidence>